<evidence type="ECO:0000256" key="2">
    <source>
        <dbReference type="ARBA" id="ARBA00007399"/>
    </source>
</evidence>
<evidence type="ECO:0000256" key="4">
    <source>
        <dbReference type="ARBA" id="ARBA00022729"/>
    </source>
</evidence>
<feature type="domain" description="Pili assembly chaperone N-terminal" evidence="9">
    <location>
        <begin position="24"/>
        <end position="143"/>
    </location>
</feature>
<name>A0ABW0YAI3_9GAMM</name>
<gene>
    <name evidence="11" type="ORF">ACFPVW_05795</name>
</gene>
<comment type="similarity">
    <text evidence="2 8">Belongs to the periplasmic pilus chaperone family.</text>
</comment>
<evidence type="ECO:0000256" key="6">
    <source>
        <dbReference type="ARBA" id="ARBA00023186"/>
    </source>
</evidence>
<comment type="subcellular location">
    <subcellularLocation>
        <location evidence="1 8">Periplasm</location>
    </subcellularLocation>
</comment>
<evidence type="ECO:0000259" key="10">
    <source>
        <dbReference type="Pfam" id="PF02753"/>
    </source>
</evidence>
<dbReference type="InterPro" id="IPR050643">
    <property type="entry name" value="Periplasmic_pilus_chap"/>
</dbReference>
<keyword evidence="6 8" id="KW-0143">Chaperone</keyword>
<dbReference type="EMBL" id="JBHSPP010000006">
    <property type="protein sequence ID" value="MFC5705588.1"/>
    <property type="molecule type" value="Genomic_DNA"/>
</dbReference>
<dbReference type="InterPro" id="IPR001829">
    <property type="entry name" value="Pili_assmbl_chaperone_bac"/>
</dbReference>
<dbReference type="InterPro" id="IPR036316">
    <property type="entry name" value="Pili_assmbl_chap_C_dom_sf"/>
</dbReference>
<keyword evidence="3" id="KW-1029">Fimbrium biogenesis</keyword>
<dbReference type="Gene3D" id="2.60.40.10">
    <property type="entry name" value="Immunoglobulins"/>
    <property type="match status" value="2"/>
</dbReference>
<dbReference type="SUPFAM" id="SSF49354">
    <property type="entry name" value="PapD-like"/>
    <property type="match status" value="1"/>
</dbReference>
<keyword evidence="4" id="KW-0732">Signal</keyword>
<evidence type="ECO:0000256" key="8">
    <source>
        <dbReference type="RuleBase" id="RU003918"/>
    </source>
</evidence>
<dbReference type="InterPro" id="IPR016147">
    <property type="entry name" value="Pili_assmbl_chaperone_N"/>
</dbReference>
<dbReference type="PROSITE" id="PS00635">
    <property type="entry name" value="PILI_CHAPERONE"/>
    <property type="match status" value="1"/>
</dbReference>
<evidence type="ECO:0000256" key="5">
    <source>
        <dbReference type="ARBA" id="ARBA00022764"/>
    </source>
</evidence>
<dbReference type="Proteomes" id="UP001596132">
    <property type="component" value="Unassembled WGS sequence"/>
</dbReference>
<evidence type="ECO:0000313" key="12">
    <source>
        <dbReference type="Proteomes" id="UP001596132"/>
    </source>
</evidence>
<evidence type="ECO:0000256" key="7">
    <source>
        <dbReference type="ARBA" id="ARBA00023319"/>
    </source>
</evidence>
<evidence type="ECO:0000256" key="3">
    <source>
        <dbReference type="ARBA" id="ARBA00022558"/>
    </source>
</evidence>
<dbReference type="PRINTS" id="PR00969">
    <property type="entry name" value="CHAPERONPILI"/>
</dbReference>
<protein>
    <submittedName>
        <fullName evidence="11">Molecular chaperone</fullName>
    </submittedName>
</protein>
<dbReference type="InterPro" id="IPR016148">
    <property type="entry name" value="Pili_assmbl_chaperone_C"/>
</dbReference>
<organism evidence="11 12">
    <name type="scientific">Aeromonas eucrenophila</name>
    <dbReference type="NCBI Taxonomy" id="649"/>
    <lineage>
        <taxon>Bacteria</taxon>
        <taxon>Pseudomonadati</taxon>
        <taxon>Pseudomonadota</taxon>
        <taxon>Gammaproteobacteria</taxon>
        <taxon>Aeromonadales</taxon>
        <taxon>Aeromonadaceae</taxon>
        <taxon>Aeromonas</taxon>
    </lineage>
</organism>
<keyword evidence="7" id="KW-0393">Immunoglobulin domain</keyword>
<dbReference type="InterPro" id="IPR013783">
    <property type="entry name" value="Ig-like_fold"/>
</dbReference>
<sequence length="242" mass="26382">MRGCWCCGLVLGALLWGQHTEAAINLLRTRLIYEGGGEASLMVHNGGAEPSLLQAWVDGGDEHQGPAEVSTPFLVVPPMMRLGPDKGQTLRILGADLNQLPKDRESLFWLNVLGLPPKASSSEASVQLAYRTRIKLFYRPPGLQGAVAEAVTRLRWQVQTQGLNVSNPSPFHISLSEVLLEAGIKKVSWQQGGLIPPYGMLQIPIQLVETTAGKGAMRWIDDDGNYHEQEFVLGKLGGNTHD</sequence>
<keyword evidence="12" id="KW-1185">Reference proteome</keyword>
<dbReference type="PANTHER" id="PTHR30251">
    <property type="entry name" value="PILUS ASSEMBLY CHAPERONE"/>
    <property type="match status" value="1"/>
</dbReference>
<feature type="domain" description="Pili assembly chaperone C-terminal" evidence="10">
    <location>
        <begin position="165"/>
        <end position="226"/>
    </location>
</feature>
<dbReference type="Pfam" id="PF00345">
    <property type="entry name" value="PapD_N"/>
    <property type="match status" value="1"/>
</dbReference>
<evidence type="ECO:0000256" key="1">
    <source>
        <dbReference type="ARBA" id="ARBA00004418"/>
    </source>
</evidence>
<evidence type="ECO:0000259" key="9">
    <source>
        <dbReference type="Pfam" id="PF00345"/>
    </source>
</evidence>
<dbReference type="InterPro" id="IPR018046">
    <property type="entry name" value="Pili_assmbl_chaperone_CS"/>
</dbReference>
<keyword evidence="5" id="KW-0574">Periplasm</keyword>
<comment type="caution">
    <text evidence="11">The sequence shown here is derived from an EMBL/GenBank/DDBJ whole genome shotgun (WGS) entry which is preliminary data.</text>
</comment>
<dbReference type="InterPro" id="IPR008962">
    <property type="entry name" value="PapD-like_sf"/>
</dbReference>
<proteinExistence type="inferred from homology"/>
<evidence type="ECO:0000313" key="11">
    <source>
        <dbReference type="EMBL" id="MFC5705588.1"/>
    </source>
</evidence>
<reference evidence="12" key="1">
    <citation type="journal article" date="2019" name="Int. J. Syst. Evol. Microbiol.">
        <title>The Global Catalogue of Microorganisms (GCM) 10K type strain sequencing project: providing services to taxonomists for standard genome sequencing and annotation.</title>
        <authorList>
            <consortium name="The Broad Institute Genomics Platform"/>
            <consortium name="The Broad Institute Genome Sequencing Center for Infectious Disease"/>
            <person name="Wu L."/>
            <person name="Ma J."/>
        </authorList>
    </citation>
    <scope>NUCLEOTIDE SEQUENCE [LARGE SCALE GENOMIC DNA]</scope>
    <source>
        <strain evidence="12">KCTC 15012</strain>
    </source>
</reference>
<dbReference type="PANTHER" id="PTHR30251:SF2">
    <property type="entry name" value="FIMBRIAL CHAPERONE YADV-RELATED"/>
    <property type="match status" value="1"/>
</dbReference>
<dbReference type="Pfam" id="PF02753">
    <property type="entry name" value="PapD_C"/>
    <property type="match status" value="1"/>
</dbReference>
<dbReference type="RefSeq" id="WP_048822970.1">
    <property type="nucleotide sequence ID" value="NZ_CDDF01000017.1"/>
</dbReference>
<dbReference type="SUPFAM" id="SSF49584">
    <property type="entry name" value="Periplasmic chaperone C-domain"/>
    <property type="match status" value="1"/>
</dbReference>
<accession>A0ABW0YAI3</accession>